<dbReference type="Gene3D" id="2.60.120.10">
    <property type="entry name" value="Jelly Rolls"/>
    <property type="match status" value="1"/>
</dbReference>
<dbReference type="InterPro" id="IPR014710">
    <property type="entry name" value="RmlC-like_jellyroll"/>
</dbReference>
<feature type="domain" description="PAC" evidence="21">
    <location>
        <begin position="91"/>
        <end position="143"/>
    </location>
</feature>
<evidence type="ECO:0000259" key="21">
    <source>
        <dbReference type="PROSITE" id="PS50113"/>
    </source>
</evidence>
<dbReference type="PROSITE" id="PS50112">
    <property type="entry name" value="PAS"/>
    <property type="match status" value="1"/>
</dbReference>
<keyword evidence="9" id="KW-0630">Potassium</keyword>
<dbReference type="FunFam" id="1.10.1200.260:FF:000003">
    <property type="entry name" value="Potassium voltage-gated channel subfamily H member 1"/>
    <property type="match status" value="1"/>
</dbReference>
<evidence type="ECO:0000256" key="17">
    <source>
        <dbReference type="SAM" id="MobiDB-lite"/>
    </source>
</evidence>
<feature type="coiled-coil region" evidence="16">
    <location>
        <begin position="921"/>
        <end position="955"/>
    </location>
</feature>
<dbReference type="GO" id="GO:0005516">
    <property type="term" value="F:calmodulin binding"/>
    <property type="evidence" value="ECO:0007669"/>
    <property type="project" value="UniProtKB-KW"/>
</dbReference>
<keyword evidence="11" id="KW-0406">Ion transport</keyword>
<dbReference type="InterPro" id="IPR035965">
    <property type="entry name" value="PAS-like_dom_sf"/>
</dbReference>
<keyword evidence="7" id="KW-0112">Calmodulin-binding</keyword>
<evidence type="ECO:0000256" key="4">
    <source>
        <dbReference type="ARBA" id="ARBA00022553"/>
    </source>
</evidence>
<dbReference type="PROSITE" id="PS50113">
    <property type="entry name" value="PAC"/>
    <property type="match status" value="1"/>
</dbReference>
<dbReference type="InterPro" id="IPR050818">
    <property type="entry name" value="KCNH_animal-type"/>
</dbReference>
<dbReference type="Pfam" id="PF13426">
    <property type="entry name" value="PAS_9"/>
    <property type="match status" value="1"/>
</dbReference>
<dbReference type="GO" id="GO:0005251">
    <property type="term" value="F:delayed rectifier potassium channel activity"/>
    <property type="evidence" value="ECO:0007669"/>
    <property type="project" value="TreeGrafter"/>
</dbReference>
<dbReference type="FunFam" id="1.10.287.70:FF:000035">
    <property type="entry name" value="Potassium voltage-gated channel, subfamily H (Eag-related), member 1"/>
    <property type="match status" value="1"/>
</dbReference>
<feature type="transmembrane region" description="Helical" evidence="18">
    <location>
        <begin position="437"/>
        <end position="455"/>
    </location>
</feature>
<dbReference type="InterPro" id="IPR018490">
    <property type="entry name" value="cNMP-bd_dom_sf"/>
</dbReference>
<comment type="catalytic activity">
    <reaction evidence="15">
        <text>K(+)(in) = K(+)(out)</text>
        <dbReference type="Rhea" id="RHEA:29463"/>
        <dbReference type="ChEBI" id="CHEBI:29103"/>
    </reaction>
</comment>
<feature type="transmembrane region" description="Helical" evidence="18">
    <location>
        <begin position="363"/>
        <end position="389"/>
    </location>
</feature>
<evidence type="ECO:0000256" key="14">
    <source>
        <dbReference type="ARBA" id="ARBA00023303"/>
    </source>
</evidence>
<dbReference type="InParanoid" id="A0A3P8UC35"/>
<dbReference type="InterPro" id="IPR003938">
    <property type="entry name" value="K_chnl_volt-dep_EAG/ELK/ERG"/>
</dbReference>
<dbReference type="PRINTS" id="PR01464">
    <property type="entry name" value="EAGCHANNEL"/>
</dbReference>
<feature type="domain" description="PAS" evidence="20">
    <location>
        <begin position="12"/>
        <end position="92"/>
    </location>
</feature>
<dbReference type="FunFam" id="3.30.450.20:FF:000009">
    <property type="entry name" value="Potassium voltage-gated channel subfamily H member 1"/>
    <property type="match status" value="1"/>
</dbReference>
<feature type="region of interest" description="Disordered" evidence="17">
    <location>
        <begin position="846"/>
        <end position="870"/>
    </location>
</feature>
<keyword evidence="23" id="KW-1185">Reference proteome</keyword>
<dbReference type="SMART" id="SM00100">
    <property type="entry name" value="cNMP"/>
    <property type="match status" value="1"/>
</dbReference>
<dbReference type="SMART" id="SM00086">
    <property type="entry name" value="PAC"/>
    <property type="match status" value="1"/>
</dbReference>
<evidence type="ECO:0000256" key="15">
    <source>
        <dbReference type="ARBA" id="ARBA00034430"/>
    </source>
</evidence>
<keyword evidence="4" id="KW-0597">Phosphoprotein</keyword>
<evidence type="ECO:0000256" key="18">
    <source>
        <dbReference type="SAM" id="Phobius"/>
    </source>
</evidence>
<keyword evidence="16" id="KW-0175">Coiled coil</keyword>
<evidence type="ECO:0000256" key="2">
    <source>
        <dbReference type="ARBA" id="ARBA00022448"/>
    </source>
</evidence>
<accession>A0A3P8UC35</accession>
<dbReference type="OMA" id="RVRMDSW"/>
<dbReference type="InterPro" id="IPR001610">
    <property type="entry name" value="PAC"/>
</dbReference>
<proteinExistence type="predicted"/>
<evidence type="ECO:0000259" key="19">
    <source>
        <dbReference type="PROSITE" id="PS50042"/>
    </source>
</evidence>
<evidence type="ECO:0000256" key="13">
    <source>
        <dbReference type="ARBA" id="ARBA00023180"/>
    </source>
</evidence>
<organism evidence="22 23">
    <name type="scientific">Cynoglossus semilaevis</name>
    <name type="common">Tongue sole</name>
    <dbReference type="NCBI Taxonomy" id="244447"/>
    <lineage>
        <taxon>Eukaryota</taxon>
        <taxon>Metazoa</taxon>
        <taxon>Chordata</taxon>
        <taxon>Craniata</taxon>
        <taxon>Vertebrata</taxon>
        <taxon>Euteleostomi</taxon>
        <taxon>Actinopterygii</taxon>
        <taxon>Neopterygii</taxon>
        <taxon>Teleostei</taxon>
        <taxon>Neoteleostei</taxon>
        <taxon>Acanthomorphata</taxon>
        <taxon>Carangaria</taxon>
        <taxon>Pleuronectiformes</taxon>
        <taxon>Pleuronectoidei</taxon>
        <taxon>Cynoglossidae</taxon>
        <taxon>Cynoglossinae</taxon>
        <taxon>Cynoglossus</taxon>
    </lineage>
</organism>
<dbReference type="Pfam" id="PF00520">
    <property type="entry name" value="Ion_trans"/>
    <property type="match status" value="1"/>
</dbReference>
<keyword evidence="3" id="KW-0633">Potassium transport</keyword>
<dbReference type="Ensembl" id="ENSCSET00000000821.1">
    <property type="protein sequence ID" value="ENSCSEP00000000793.1"/>
    <property type="gene ID" value="ENSCSEG00000000566.1"/>
</dbReference>
<dbReference type="AlphaFoldDB" id="A0A3P8UC35"/>
<name>A0A3P8UC35_CYNSE</name>
<evidence type="ECO:0000313" key="22">
    <source>
        <dbReference type="Ensembl" id="ENSCSEP00000000793.1"/>
    </source>
</evidence>
<reference evidence="22 23" key="1">
    <citation type="journal article" date="2014" name="Nat. Genet.">
        <title>Whole-genome sequence of a flatfish provides insights into ZW sex chromosome evolution and adaptation to a benthic lifestyle.</title>
        <authorList>
            <person name="Chen S."/>
            <person name="Zhang G."/>
            <person name="Shao C."/>
            <person name="Huang Q."/>
            <person name="Liu G."/>
            <person name="Zhang P."/>
            <person name="Song W."/>
            <person name="An N."/>
            <person name="Chalopin D."/>
            <person name="Volff J.N."/>
            <person name="Hong Y."/>
            <person name="Li Q."/>
            <person name="Sha Z."/>
            <person name="Zhou H."/>
            <person name="Xie M."/>
            <person name="Yu Q."/>
            <person name="Liu Y."/>
            <person name="Xiang H."/>
            <person name="Wang N."/>
            <person name="Wu K."/>
            <person name="Yang C."/>
            <person name="Zhou Q."/>
            <person name="Liao X."/>
            <person name="Yang L."/>
            <person name="Hu Q."/>
            <person name="Zhang J."/>
            <person name="Meng L."/>
            <person name="Jin L."/>
            <person name="Tian Y."/>
            <person name="Lian J."/>
            <person name="Yang J."/>
            <person name="Miao G."/>
            <person name="Liu S."/>
            <person name="Liang Z."/>
            <person name="Yan F."/>
            <person name="Li Y."/>
            <person name="Sun B."/>
            <person name="Zhang H."/>
            <person name="Zhang J."/>
            <person name="Zhu Y."/>
            <person name="Du M."/>
            <person name="Zhao Y."/>
            <person name="Schartl M."/>
            <person name="Tang Q."/>
            <person name="Wang J."/>
        </authorList>
    </citation>
    <scope>NUCLEOTIDE SEQUENCE</scope>
</reference>
<dbReference type="GO" id="GO:0008076">
    <property type="term" value="C:voltage-gated potassium channel complex"/>
    <property type="evidence" value="ECO:0007669"/>
    <property type="project" value="TreeGrafter"/>
</dbReference>
<dbReference type="CDD" id="cd00038">
    <property type="entry name" value="CAP_ED"/>
    <property type="match status" value="1"/>
</dbReference>
<evidence type="ECO:0000256" key="16">
    <source>
        <dbReference type="SAM" id="Coils"/>
    </source>
</evidence>
<dbReference type="PANTHER" id="PTHR10217">
    <property type="entry name" value="VOLTAGE AND LIGAND GATED POTASSIUM CHANNEL"/>
    <property type="match status" value="1"/>
</dbReference>
<keyword evidence="5 18" id="KW-0812">Transmembrane</keyword>
<feature type="compositionally biased region" description="Basic and acidic residues" evidence="17">
    <location>
        <begin position="853"/>
        <end position="870"/>
    </location>
</feature>
<comment type="subcellular location">
    <subcellularLocation>
        <location evidence="1">Membrane</location>
        <topology evidence="1">Multi-pass membrane protein</topology>
    </subcellularLocation>
</comment>
<dbReference type="Gene3D" id="1.10.287.70">
    <property type="match status" value="1"/>
</dbReference>
<keyword evidence="12 18" id="KW-0472">Membrane</keyword>
<dbReference type="PRINTS" id="PR01463">
    <property type="entry name" value="EAGCHANLFMLY"/>
</dbReference>
<keyword evidence="6" id="KW-0631">Potassium channel</keyword>
<evidence type="ECO:0000256" key="6">
    <source>
        <dbReference type="ARBA" id="ARBA00022826"/>
    </source>
</evidence>
<dbReference type="PANTHER" id="PTHR10217:SF530">
    <property type="entry name" value="POTASSIUM VOLTAGE-GATED CHANNEL SUBFAMILY H MEMBER 1"/>
    <property type="match status" value="1"/>
</dbReference>
<dbReference type="STRING" id="244447.ENSCSEP00000000793"/>
<dbReference type="InterPro" id="IPR000700">
    <property type="entry name" value="PAS-assoc_C"/>
</dbReference>
<reference evidence="22" key="3">
    <citation type="submission" date="2025-09" db="UniProtKB">
        <authorList>
            <consortium name="Ensembl"/>
        </authorList>
    </citation>
    <scope>IDENTIFICATION</scope>
</reference>
<evidence type="ECO:0000256" key="1">
    <source>
        <dbReference type="ARBA" id="ARBA00004141"/>
    </source>
</evidence>
<protein>
    <submittedName>
        <fullName evidence="22">Potassium voltage-gated channel, subfamily H (eag-related), member 1b</fullName>
    </submittedName>
</protein>
<sequence length="975" mass="109866">MAGGRRGLVAPQNTFLENIVRRSNDTNFVLGNAQIVDWPIVYSNDGFCKLSGYHRAEVMQKSSTCSFMYGELTDKEMSEKVRQTFENYEMNSFEILMYKKNRMPVWFFVKIAPIRNEQDKVVLFLCTFSDITAFKQPIEDDSSKGWGKFARLTRALTSSRGVLQQLAPAVQKGENVHKHSRLAEVLQLGSDILPQYKQETPKTPPHIILHYCLFKTTWDWVILILTFYTAIMVPYNVSFKTKQNNVTWLVVDSIVDVIFLVDIVLNFHTTFVGPAGEVISDPKLIRMNYVKTWFVIDLLSCLPYDVINAFENVDEVSDLQSISFFQKARGSNLGISSLFSSLKVVRLLRLGRVARKLDHYIEYGAAVLVLLVCVFGLAAHWLACIWYSIGDYEVIDEDANTVRMDSWLYLLGETVGTPYRFNASGSGRWEGGPSKDSVYITSLYFTMTSLTSIGFGNIAPNTDGEKIFAVAMMMIGSLLYATIFGNVTTIFQQMYANTNRYHEMLNSVRDFLKLYQVPKGLSERVMDYIVSTWSMSRGIDTDKVLQICPKDMRADICVHLNRKVFKEHPAFRLASDGCLRALAMEFQTVHSAPGDLIYHAGESVDSLCFVVSGSLEVIQDDEVVAILGKGDVFGDIFWKEMTLAQSCANVRALTYCDLHIIKRDALQKVLEFYANFANHFARNLVLTYNLRKRIIFRKISDVKREEEEMLKRKNEAPLNLPPDHPVRRLFQRFRQQKEARLAAERLGQAPADAEKGIVPADQPEGPEILASTSILMVTETPATASTSSASTTSSTSRAFSRATIHTPASQNGNLVGCKSVEPPKAKGWGRFKDTVVKAESWSSVSKAESMETLPDRTKSHDEVSLKKTDSCDSGITKSDLRLDNVCDVRTPQDRSPVQSDEKRVFCPIPEHSVQASFLELKQELRGDIKSLNNRMEALEGQLAELLRLLKSRKASGSFYEVSRLPSPDSDKDSLS</sequence>
<evidence type="ECO:0000256" key="10">
    <source>
        <dbReference type="ARBA" id="ARBA00022989"/>
    </source>
</evidence>
<reference evidence="22" key="2">
    <citation type="submission" date="2025-08" db="UniProtKB">
        <authorList>
            <consortium name="Ensembl"/>
        </authorList>
    </citation>
    <scope>IDENTIFICATION</scope>
</reference>
<dbReference type="Pfam" id="PF00027">
    <property type="entry name" value="cNMP_binding"/>
    <property type="match status" value="1"/>
</dbReference>
<feature type="domain" description="Cyclic nucleotide-binding" evidence="19">
    <location>
        <begin position="570"/>
        <end position="670"/>
    </location>
</feature>
<dbReference type="InterPro" id="IPR003949">
    <property type="entry name" value="K_chnl_volt-dep_EAG"/>
</dbReference>
<dbReference type="GO" id="GO:0042391">
    <property type="term" value="P:regulation of membrane potential"/>
    <property type="evidence" value="ECO:0007669"/>
    <property type="project" value="TreeGrafter"/>
</dbReference>
<keyword evidence="13" id="KW-0325">Glycoprotein</keyword>
<feature type="transmembrane region" description="Helical" evidence="18">
    <location>
        <begin position="467"/>
        <end position="491"/>
    </location>
</feature>
<evidence type="ECO:0000313" key="23">
    <source>
        <dbReference type="Proteomes" id="UP000265120"/>
    </source>
</evidence>
<dbReference type="InterPro" id="IPR000014">
    <property type="entry name" value="PAS"/>
</dbReference>
<dbReference type="Gene3D" id="3.30.450.20">
    <property type="entry name" value="PAS domain"/>
    <property type="match status" value="1"/>
</dbReference>
<dbReference type="PROSITE" id="PS50042">
    <property type="entry name" value="CNMP_BINDING_3"/>
    <property type="match status" value="1"/>
</dbReference>
<evidence type="ECO:0000256" key="7">
    <source>
        <dbReference type="ARBA" id="ARBA00022860"/>
    </source>
</evidence>
<evidence type="ECO:0000256" key="12">
    <source>
        <dbReference type="ARBA" id="ARBA00023136"/>
    </source>
</evidence>
<dbReference type="SUPFAM" id="SSF55785">
    <property type="entry name" value="PYP-like sensor domain (PAS domain)"/>
    <property type="match status" value="1"/>
</dbReference>
<keyword evidence="14" id="KW-0407">Ion channel</keyword>
<keyword evidence="8" id="KW-0851">Voltage-gated channel</keyword>
<dbReference type="InterPro" id="IPR000595">
    <property type="entry name" value="cNMP-bd_dom"/>
</dbReference>
<evidence type="ECO:0000259" key="20">
    <source>
        <dbReference type="PROSITE" id="PS50112"/>
    </source>
</evidence>
<evidence type="ECO:0000256" key="3">
    <source>
        <dbReference type="ARBA" id="ARBA00022538"/>
    </source>
</evidence>
<dbReference type="InterPro" id="IPR005821">
    <property type="entry name" value="Ion_trans_dom"/>
</dbReference>
<dbReference type="FunFam" id="2.60.120.10:FF:000009">
    <property type="entry name" value="Potassium voltage-gated channel subfamily H member 1"/>
    <property type="match status" value="1"/>
</dbReference>
<evidence type="ECO:0000256" key="11">
    <source>
        <dbReference type="ARBA" id="ARBA00023065"/>
    </source>
</evidence>
<keyword evidence="10 18" id="KW-1133">Transmembrane helix</keyword>
<dbReference type="CDD" id="cd00130">
    <property type="entry name" value="PAS"/>
    <property type="match status" value="1"/>
</dbReference>
<evidence type="ECO:0000256" key="5">
    <source>
        <dbReference type="ARBA" id="ARBA00022692"/>
    </source>
</evidence>
<dbReference type="Gene3D" id="1.10.1200.260">
    <property type="match status" value="1"/>
</dbReference>
<dbReference type="GeneTree" id="ENSGT00940000155793"/>
<dbReference type="Proteomes" id="UP000265120">
    <property type="component" value="Chromosome 9"/>
</dbReference>
<dbReference type="NCBIfam" id="TIGR00229">
    <property type="entry name" value="sensory_box"/>
    <property type="match status" value="1"/>
</dbReference>
<dbReference type="SUPFAM" id="SSF51206">
    <property type="entry name" value="cAMP-binding domain-like"/>
    <property type="match status" value="1"/>
</dbReference>
<evidence type="ECO:0000256" key="8">
    <source>
        <dbReference type="ARBA" id="ARBA00022882"/>
    </source>
</evidence>
<keyword evidence="2" id="KW-0813">Transport</keyword>
<feature type="transmembrane region" description="Helical" evidence="18">
    <location>
        <begin position="220"/>
        <end position="239"/>
    </location>
</feature>
<evidence type="ECO:0000256" key="9">
    <source>
        <dbReference type="ARBA" id="ARBA00022958"/>
    </source>
</evidence>
<dbReference type="SUPFAM" id="SSF81324">
    <property type="entry name" value="Voltage-gated potassium channels"/>
    <property type="match status" value="1"/>
</dbReference>